<accession>A0ABS3ZFW4</accession>
<protein>
    <submittedName>
        <fullName evidence="2">Nucleoside recognition protein</fullName>
    </submittedName>
</protein>
<gene>
    <name evidence="2" type="ORF">JYQ75_02070</name>
</gene>
<dbReference type="RefSeq" id="WP_147608405.1">
    <property type="nucleotide sequence ID" value="NZ_CAXYLQ010000007.1"/>
</dbReference>
<keyword evidence="3" id="KW-1185">Reference proteome</keyword>
<evidence type="ECO:0000313" key="3">
    <source>
        <dbReference type="Proteomes" id="UP001315001"/>
    </source>
</evidence>
<keyword evidence="1" id="KW-0472">Membrane</keyword>
<proteinExistence type="predicted"/>
<evidence type="ECO:0000313" key="2">
    <source>
        <dbReference type="EMBL" id="MBP0056203.1"/>
    </source>
</evidence>
<evidence type="ECO:0000256" key="1">
    <source>
        <dbReference type="SAM" id="Phobius"/>
    </source>
</evidence>
<feature type="transmembrane region" description="Helical" evidence="1">
    <location>
        <begin position="152"/>
        <end position="174"/>
    </location>
</feature>
<feature type="transmembrane region" description="Helical" evidence="1">
    <location>
        <begin position="37"/>
        <end position="59"/>
    </location>
</feature>
<dbReference type="EMBL" id="JAFIQO010000084">
    <property type="protein sequence ID" value="MBP0056203.1"/>
    <property type="molecule type" value="Genomic_DNA"/>
</dbReference>
<keyword evidence="1" id="KW-1133">Transmembrane helix</keyword>
<organism evidence="2 3">
    <name type="scientific">Anaerobutyricum soehngenii</name>
    <dbReference type="NCBI Taxonomy" id="105843"/>
    <lineage>
        <taxon>Bacteria</taxon>
        <taxon>Bacillati</taxon>
        <taxon>Bacillota</taxon>
        <taxon>Clostridia</taxon>
        <taxon>Lachnospirales</taxon>
        <taxon>Lachnospiraceae</taxon>
        <taxon>Anaerobutyricum</taxon>
    </lineage>
</organism>
<keyword evidence="1" id="KW-0812">Transmembrane</keyword>
<feature type="transmembrane region" description="Helical" evidence="1">
    <location>
        <begin position="186"/>
        <end position="211"/>
    </location>
</feature>
<comment type="caution">
    <text evidence="2">The sequence shown here is derived from an EMBL/GenBank/DDBJ whole genome shotgun (WGS) entry which is preliminary data.</text>
</comment>
<dbReference type="Proteomes" id="UP001315001">
    <property type="component" value="Unassembled WGS sequence"/>
</dbReference>
<reference evidence="2 3" key="1">
    <citation type="submission" date="2021-02" db="EMBL/GenBank/DDBJ databases">
        <title>Lactate utilizing bacteria of the human gut.</title>
        <authorList>
            <person name="Sheridan P.O."/>
        </authorList>
    </citation>
    <scope>NUCLEOTIDE SEQUENCE [LARGE SCALE GENOMIC DNA]</scope>
    <source>
        <strain evidence="2 3">HTF-83D</strain>
    </source>
</reference>
<sequence length="225" mass="24895">MLNILWVFMIAGGILFASFHGTMGKLTEVFISSSTEAVNLCIFMLGVIGVWNGMMEIAVKSGLMKRVSKAMYPFIHWLFPDIPPQHKANEYIAANMAANILGLGWAATPAGLKAMKELKKLEESNKGNISKKSYTAGNIARMSEDTYEASDMMCAFLVLNISSLQLIPINMIAYRSQYGSVNPTAVVLPAILATMISTLAGILFIKGMEFIRYNGRNKKKRRRLQ</sequence>
<name>A0ABS3ZFW4_9FIRM</name>